<feature type="transmembrane region" description="Helical" evidence="1">
    <location>
        <begin position="46"/>
        <end position="64"/>
    </location>
</feature>
<keyword evidence="3" id="KW-1185">Reference proteome</keyword>
<feature type="transmembrane region" description="Helical" evidence="1">
    <location>
        <begin position="166"/>
        <end position="192"/>
    </location>
</feature>
<dbReference type="AlphaFoldDB" id="A0A8J3MPW4"/>
<feature type="transmembrane region" description="Helical" evidence="1">
    <location>
        <begin position="199"/>
        <end position="217"/>
    </location>
</feature>
<keyword evidence="1" id="KW-0812">Transmembrane</keyword>
<dbReference type="RefSeq" id="WP_220191609.1">
    <property type="nucleotide sequence ID" value="NZ_BNJF01000001.1"/>
</dbReference>
<name>A0A8J3MPW4_9CHLR</name>
<dbReference type="PANTHER" id="PTHR36832:SF1">
    <property type="entry name" value="SLR1174 PROTEIN"/>
    <property type="match status" value="1"/>
</dbReference>
<protein>
    <recommendedName>
        <fullName evidence="4">ABC transporter permease</fullName>
    </recommendedName>
</protein>
<keyword evidence="1" id="KW-1133">Transmembrane helix</keyword>
<evidence type="ECO:0008006" key="4">
    <source>
        <dbReference type="Google" id="ProtNLM"/>
    </source>
</evidence>
<sequence length="286" mass="31889">MKIYSEGGPAWGIIERLVRRFHLSTLKYLAVLRVSILNNLAYMMEVFFRALLLIVLVFVLTQLWKTTFALRGTSTLSGFSITDMIWYLVAGEAIAMSLPALTRRIDQEVRSGQLAYLLGRPSSYILYNYAHYLGERLVRLLMNALIGIVLALIMAGPPHFTWQGILAWPLVAFLALSIDFVMHFGIGLLAFWSEETQSFSLIFSRLTLVLGGVLAPLEILPQPLRSIAQALPFSAILYGPSRTLVHFEMAHFAGLLMQQCATLGIGTIIMLSIYHAAVRRVNINGG</sequence>
<dbReference type="Pfam" id="PF06182">
    <property type="entry name" value="ABC2_membrane_6"/>
    <property type="match status" value="1"/>
</dbReference>
<proteinExistence type="predicted"/>
<gene>
    <name evidence="2" type="ORF">KSX_01760</name>
</gene>
<dbReference type="EMBL" id="BNJF01000001">
    <property type="protein sequence ID" value="GHO42013.1"/>
    <property type="molecule type" value="Genomic_DNA"/>
</dbReference>
<keyword evidence="1" id="KW-0472">Membrane</keyword>
<evidence type="ECO:0000256" key="1">
    <source>
        <dbReference type="SAM" id="Phobius"/>
    </source>
</evidence>
<feature type="transmembrane region" description="Helical" evidence="1">
    <location>
        <begin position="140"/>
        <end position="160"/>
    </location>
</feature>
<comment type="caution">
    <text evidence="2">The sequence shown here is derived from an EMBL/GenBank/DDBJ whole genome shotgun (WGS) entry which is preliminary data.</text>
</comment>
<dbReference type="Proteomes" id="UP000612362">
    <property type="component" value="Unassembled WGS sequence"/>
</dbReference>
<evidence type="ECO:0000313" key="2">
    <source>
        <dbReference type="EMBL" id="GHO42013.1"/>
    </source>
</evidence>
<feature type="transmembrane region" description="Helical" evidence="1">
    <location>
        <begin position="249"/>
        <end position="274"/>
    </location>
</feature>
<accession>A0A8J3MPW4</accession>
<evidence type="ECO:0000313" key="3">
    <source>
        <dbReference type="Proteomes" id="UP000612362"/>
    </source>
</evidence>
<reference evidence="2" key="1">
    <citation type="submission" date="2020-10" db="EMBL/GenBank/DDBJ databases">
        <title>Taxonomic study of unclassified bacteria belonging to the class Ktedonobacteria.</title>
        <authorList>
            <person name="Yabe S."/>
            <person name="Wang C.M."/>
            <person name="Zheng Y."/>
            <person name="Sakai Y."/>
            <person name="Cavaletti L."/>
            <person name="Monciardini P."/>
            <person name="Donadio S."/>
        </authorList>
    </citation>
    <scope>NUCLEOTIDE SEQUENCE</scope>
    <source>
        <strain evidence="2">SOSP1-1</strain>
    </source>
</reference>
<dbReference type="InterPro" id="IPR010390">
    <property type="entry name" value="ABC-2_transporter-like"/>
</dbReference>
<organism evidence="2 3">
    <name type="scientific">Ktedonospora formicarum</name>
    <dbReference type="NCBI Taxonomy" id="2778364"/>
    <lineage>
        <taxon>Bacteria</taxon>
        <taxon>Bacillati</taxon>
        <taxon>Chloroflexota</taxon>
        <taxon>Ktedonobacteria</taxon>
        <taxon>Ktedonobacterales</taxon>
        <taxon>Ktedonobacteraceae</taxon>
        <taxon>Ktedonospora</taxon>
    </lineage>
</organism>
<feature type="transmembrane region" description="Helical" evidence="1">
    <location>
        <begin position="84"/>
        <end position="101"/>
    </location>
</feature>
<dbReference type="PANTHER" id="PTHR36832">
    <property type="entry name" value="SLR1174 PROTEIN-RELATED"/>
    <property type="match status" value="1"/>
</dbReference>